<gene>
    <name evidence="15 17" type="primary">atpF</name>
    <name evidence="17" type="ORF">IAC32_04265</name>
</gene>
<dbReference type="NCBIfam" id="TIGR01144">
    <property type="entry name" value="ATP_synt_b"/>
    <property type="match status" value="1"/>
</dbReference>
<dbReference type="SUPFAM" id="SSF81573">
    <property type="entry name" value="F1F0 ATP synthase subunit B, membrane domain"/>
    <property type="match status" value="1"/>
</dbReference>
<dbReference type="HAMAP" id="MF_01398">
    <property type="entry name" value="ATP_synth_b_bprime"/>
    <property type="match status" value="1"/>
</dbReference>
<evidence type="ECO:0000256" key="13">
    <source>
        <dbReference type="ARBA" id="ARBA00026054"/>
    </source>
</evidence>
<keyword evidence="2 15" id="KW-0813">Transport</keyword>
<comment type="subunit">
    <text evidence="15">F-type ATPases have 2 components, F(1) - the catalytic core - and F(0) - the membrane proton channel. F(1) has five subunits: alpha(3), beta(3), gamma(1), delta(1), epsilon(1). F(0) has three main subunits: a(1), b(2) and c(10-14). The alpha and beta chains form an alternating ring which encloses part of the gamma chain. F(1) is attached to F(0) by a central stalk formed by the gamma and epsilon chains, while a peripheral stalk is formed by the delta and b chains.</text>
</comment>
<evidence type="ECO:0000256" key="8">
    <source>
        <dbReference type="ARBA" id="ARBA00023065"/>
    </source>
</evidence>
<evidence type="ECO:0000256" key="9">
    <source>
        <dbReference type="ARBA" id="ARBA00023136"/>
    </source>
</evidence>
<dbReference type="GO" id="GO:0012505">
    <property type="term" value="C:endomembrane system"/>
    <property type="evidence" value="ECO:0007669"/>
    <property type="project" value="UniProtKB-SubCell"/>
</dbReference>
<keyword evidence="4 15" id="KW-0138">CF(0)</keyword>
<protein>
    <recommendedName>
        <fullName evidence="15">ATP synthase subunit b</fullName>
    </recommendedName>
    <alternativeName>
        <fullName evidence="15">ATP synthase F(0) sector subunit b</fullName>
    </alternativeName>
    <alternativeName>
        <fullName evidence="15">ATPase subunit I</fullName>
    </alternativeName>
    <alternativeName>
        <fullName evidence="15">F-type ATPase subunit b</fullName>
        <shortName evidence="15">F-ATPase subunit b</shortName>
    </alternativeName>
</protein>
<reference evidence="17" key="1">
    <citation type="submission" date="2020-10" db="EMBL/GenBank/DDBJ databases">
        <authorList>
            <person name="Gilroy R."/>
        </authorList>
    </citation>
    <scope>NUCLEOTIDE SEQUENCE</scope>
    <source>
        <strain evidence="17">D3-1215</strain>
    </source>
</reference>
<evidence type="ECO:0000256" key="16">
    <source>
        <dbReference type="RuleBase" id="RU003848"/>
    </source>
</evidence>
<keyword evidence="10 15" id="KW-0066">ATP synthesis</keyword>
<evidence type="ECO:0000313" key="17">
    <source>
        <dbReference type="EMBL" id="MBO8446943.1"/>
    </source>
</evidence>
<accession>A0A9D9HEA7</accession>
<comment type="function">
    <text evidence="12">Component of the F(0) channel, it forms part of the peripheral stalk, linking F(1) to F(0). The b'-subunit is a diverged and duplicated form of b found in plants and photosynthetic bacteria.</text>
</comment>
<evidence type="ECO:0000256" key="10">
    <source>
        <dbReference type="ARBA" id="ARBA00023310"/>
    </source>
</evidence>
<dbReference type="GO" id="GO:0046933">
    <property type="term" value="F:proton-transporting ATP synthase activity, rotational mechanism"/>
    <property type="evidence" value="ECO:0007669"/>
    <property type="project" value="UniProtKB-UniRule"/>
</dbReference>
<organism evidence="17 18">
    <name type="scientific">Candidatus Enterocola intestinipullorum</name>
    <dbReference type="NCBI Taxonomy" id="2840783"/>
    <lineage>
        <taxon>Bacteria</taxon>
        <taxon>Pseudomonadati</taxon>
        <taxon>Bacteroidota</taxon>
        <taxon>Bacteroidia</taxon>
        <taxon>Bacteroidales</taxon>
        <taxon>Candidatus Enterocola</taxon>
    </lineage>
</organism>
<dbReference type="PANTHER" id="PTHR33445:SF1">
    <property type="entry name" value="ATP SYNTHASE SUBUNIT B"/>
    <property type="match status" value="1"/>
</dbReference>
<evidence type="ECO:0000256" key="14">
    <source>
        <dbReference type="ARBA" id="ARBA00037847"/>
    </source>
</evidence>
<evidence type="ECO:0000256" key="4">
    <source>
        <dbReference type="ARBA" id="ARBA00022547"/>
    </source>
</evidence>
<evidence type="ECO:0000256" key="5">
    <source>
        <dbReference type="ARBA" id="ARBA00022692"/>
    </source>
</evidence>
<dbReference type="EMBL" id="JADIMR010000061">
    <property type="protein sequence ID" value="MBO8446943.1"/>
    <property type="molecule type" value="Genomic_DNA"/>
</dbReference>
<evidence type="ECO:0000256" key="12">
    <source>
        <dbReference type="ARBA" id="ARBA00025614"/>
    </source>
</evidence>
<keyword evidence="6 15" id="KW-0375">Hydrogen ion transport</keyword>
<dbReference type="InterPro" id="IPR005864">
    <property type="entry name" value="ATP_synth_F0_bsu_bac"/>
</dbReference>
<sequence>MNLFLPESGLVIWMLVAFTLVFAILAKFAWPYIMGSIATRQKHIADSLQKAEEATLALAGLEQKGKDIINAAQAEQLKMLKETKAINEKMISEAKAQAKVEAQKIIDDAHEQIKRDKEHAIMEIRQEIASLSIGIAENILKRELQDKTEQSKYIDRLLKEQTGATPAS</sequence>
<proteinExistence type="inferred from homology"/>
<dbReference type="GO" id="GO:0046961">
    <property type="term" value="F:proton-transporting ATPase activity, rotational mechanism"/>
    <property type="evidence" value="ECO:0007669"/>
    <property type="project" value="TreeGrafter"/>
</dbReference>
<evidence type="ECO:0000256" key="3">
    <source>
        <dbReference type="ARBA" id="ARBA00022475"/>
    </source>
</evidence>
<comment type="subunit">
    <text evidence="13">F-type ATPases have 2 components, F(1) - the catalytic core - and F(0) - the membrane proton channel. F(1) has five subunits: alpha(3), beta(3), gamma(1), delta(1), epsilon(1). F(0) has four main subunits: a(1), b(2) and c(10-14). The alpha and beta chains form an alternating ring which encloses part of the gamma chain. F(1) is attached to F(0) by a central stalk formed by the gamma and epsilon chains, while a peripheral stalk is formed by the delta and b chains.</text>
</comment>
<comment type="function">
    <text evidence="11 15">F(1)F(0) ATP synthase produces ATP from ADP in the presence of a proton or sodium gradient. F-type ATPases consist of two structural domains, F(1) containing the extramembraneous catalytic core and F(0) containing the membrane proton channel, linked together by a central stalk and a peripheral stalk. During catalysis, ATP synthesis in the catalytic domain of F(1) is coupled via a rotary mechanism of the central stalk subunits to proton translocation.</text>
</comment>
<dbReference type="PANTHER" id="PTHR33445">
    <property type="entry name" value="ATP SYNTHASE SUBUNIT B', CHLOROPLASTIC"/>
    <property type="match status" value="1"/>
</dbReference>
<keyword evidence="5 15" id="KW-0812">Transmembrane</keyword>
<comment type="similarity">
    <text evidence="1 15 16">Belongs to the ATPase B chain family.</text>
</comment>
<dbReference type="InterPro" id="IPR002146">
    <property type="entry name" value="ATP_synth_b/b'su_bac/chlpt"/>
</dbReference>
<dbReference type="Proteomes" id="UP000823637">
    <property type="component" value="Unassembled WGS sequence"/>
</dbReference>
<evidence type="ECO:0000256" key="6">
    <source>
        <dbReference type="ARBA" id="ARBA00022781"/>
    </source>
</evidence>
<evidence type="ECO:0000256" key="1">
    <source>
        <dbReference type="ARBA" id="ARBA00005513"/>
    </source>
</evidence>
<dbReference type="CDD" id="cd06503">
    <property type="entry name" value="ATP-synt_Fo_b"/>
    <property type="match status" value="1"/>
</dbReference>
<evidence type="ECO:0000313" key="18">
    <source>
        <dbReference type="Proteomes" id="UP000823637"/>
    </source>
</evidence>
<feature type="transmembrane region" description="Helical" evidence="15">
    <location>
        <begin position="12"/>
        <end position="33"/>
    </location>
</feature>
<keyword evidence="7 15" id="KW-1133">Transmembrane helix</keyword>
<keyword evidence="3 15" id="KW-1003">Cell membrane</keyword>
<comment type="subcellular location">
    <subcellularLocation>
        <location evidence="15">Cell membrane</location>
        <topology evidence="15">Single-pass membrane protein</topology>
    </subcellularLocation>
    <subcellularLocation>
        <location evidence="14">Endomembrane system</location>
        <topology evidence="14">Single-pass membrane protein</topology>
    </subcellularLocation>
</comment>
<evidence type="ECO:0000256" key="11">
    <source>
        <dbReference type="ARBA" id="ARBA00025198"/>
    </source>
</evidence>
<name>A0A9D9HEA7_9BACT</name>
<keyword evidence="9 15" id="KW-0472">Membrane</keyword>
<evidence type="ECO:0000256" key="2">
    <source>
        <dbReference type="ARBA" id="ARBA00022448"/>
    </source>
</evidence>
<evidence type="ECO:0000256" key="15">
    <source>
        <dbReference type="HAMAP-Rule" id="MF_01398"/>
    </source>
</evidence>
<dbReference type="InterPro" id="IPR050059">
    <property type="entry name" value="ATP_synthase_B_chain"/>
</dbReference>
<keyword evidence="8 15" id="KW-0406">Ion transport</keyword>
<evidence type="ECO:0000256" key="7">
    <source>
        <dbReference type="ARBA" id="ARBA00022989"/>
    </source>
</evidence>
<comment type="caution">
    <text evidence="17">The sequence shown here is derived from an EMBL/GenBank/DDBJ whole genome shotgun (WGS) entry which is preliminary data.</text>
</comment>
<dbReference type="InterPro" id="IPR028987">
    <property type="entry name" value="ATP_synth_B-like_membr_sf"/>
</dbReference>
<reference evidence="17" key="2">
    <citation type="journal article" date="2021" name="PeerJ">
        <title>Extensive microbial diversity within the chicken gut microbiome revealed by metagenomics and culture.</title>
        <authorList>
            <person name="Gilroy R."/>
            <person name="Ravi A."/>
            <person name="Getino M."/>
            <person name="Pursley I."/>
            <person name="Horton D.L."/>
            <person name="Alikhan N.F."/>
            <person name="Baker D."/>
            <person name="Gharbi K."/>
            <person name="Hall N."/>
            <person name="Watson M."/>
            <person name="Adriaenssens E.M."/>
            <person name="Foster-Nyarko E."/>
            <person name="Jarju S."/>
            <person name="Secka A."/>
            <person name="Antonio M."/>
            <person name="Oren A."/>
            <person name="Chaudhuri R.R."/>
            <person name="La Ragione R."/>
            <person name="Hildebrand F."/>
            <person name="Pallen M.J."/>
        </authorList>
    </citation>
    <scope>NUCLEOTIDE SEQUENCE</scope>
    <source>
        <strain evidence="17">D3-1215</strain>
    </source>
</reference>
<dbReference type="Pfam" id="PF00430">
    <property type="entry name" value="ATP-synt_B"/>
    <property type="match status" value="1"/>
</dbReference>
<dbReference type="GO" id="GO:0005886">
    <property type="term" value="C:plasma membrane"/>
    <property type="evidence" value="ECO:0007669"/>
    <property type="project" value="UniProtKB-SubCell"/>
</dbReference>
<dbReference type="AlphaFoldDB" id="A0A9D9HEA7"/>
<dbReference type="GO" id="GO:0045259">
    <property type="term" value="C:proton-transporting ATP synthase complex"/>
    <property type="evidence" value="ECO:0007669"/>
    <property type="project" value="UniProtKB-KW"/>
</dbReference>